<keyword evidence="2" id="KW-1185">Reference proteome</keyword>
<comment type="caution">
    <text evidence="1">The sequence shown here is derived from an EMBL/GenBank/DDBJ whole genome shotgun (WGS) entry which is preliminary data.</text>
</comment>
<proteinExistence type="predicted"/>
<name>A0ACC0AIH4_CATRO</name>
<dbReference type="EMBL" id="CM044706">
    <property type="protein sequence ID" value="KAI5660180.1"/>
    <property type="molecule type" value="Genomic_DNA"/>
</dbReference>
<organism evidence="1 2">
    <name type="scientific">Catharanthus roseus</name>
    <name type="common">Madagascar periwinkle</name>
    <name type="synonym">Vinca rosea</name>
    <dbReference type="NCBI Taxonomy" id="4058"/>
    <lineage>
        <taxon>Eukaryota</taxon>
        <taxon>Viridiplantae</taxon>
        <taxon>Streptophyta</taxon>
        <taxon>Embryophyta</taxon>
        <taxon>Tracheophyta</taxon>
        <taxon>Spermatophyta</taxon>
        <taxon>Magnoliopsida</taxon>
        <taxon>eudicotyledons</taxon>
        <taxon>Gunneridae</taxon>
        <taxon>Pentapetalae</taxon>
        <taxon>asterids</taxon>
        <taxon>lamiids</taxon>
        <taxon>Gentianales</taxon>
        <taxon>Apocynaceae</taxon>
        <taxon>Rauvolfioideae</taxon>
        <taxon>Vinceae</taxon>
        <taxon>Catharanthinae</taxon>
        <taxon>Catharanthus</taxon>
    </lineage>
</organism>
<reference evidence="2" key="1">
    <citation type="journal article" date="2023" name="Nat. Plants">
        <title>Single-cell RNA sequencing provides a high-resolution roadmap for understanding the multicellular compartmentation of specialized metabolism.</title>
        <authorList>
            <person name="Sun S."/>
            <person name="Shen X."/>
            <person name="Li Y."/>
            <person name="Li Y."/>
            <person name="Wang S."/>
            <person name="Li R."/>
            <person name="Zhang H."/>
            <person name="Shen G."/>
            <person name="Guo B."/>
            <person name="Wei J."/>
            <person name="Xu J."/>
            <person name="St-Pierre B."/>
            <person name="Chen S."/>
            <person name="Sun C."/>
        </authorList>
    </citation>
    <scope>NUCLEOTIDE SEQUENCE [LARGE SCALE GENOMIC DNA]</scope>
</reference>
<dbReference type="Proteomes" id="UP001060085">
    <property type="component" value="Linkage Group LG06"/>
</dbReference>
<evidence type="ECO:0000313" key="1">
    <source>
        <dbReference type="EMBL" id="KAI5660180.1"/>
    </source>
</evidence>
<evidence type="ECO:0000313" key="2">
    <source>
        <dbReference type="Proteomes" id="UP001060085"/>
    </source>
</evidence>
<gene>
    <name evidence="1" type="ORF">M9H77_28973</name>
</gene>
<accession>A0ACC0AIH4</accession>
<protein>
    <submittedName>
        <fullName evidence="1">Uncharacterized protein</fullName>
    </submittedName>
</protein>
<sequence>MSLVSWAKKELSRFGLLQKNRKLLLPQRRLLTPPVKSSIPSPGKEVVVAADLRCDECQRRVSALLSQIEGIC</sequence>